<dbReference type="GO" id="GO:0000981">
    <property type="term" value="F:DNA-binding transcription factor activity, RNA polymerase II-specific"/>
    <property type="evidence" value="ECO:0007669"/>
    <property type="project" value="TreeGrafter"/>
</dbReference>
<dbReference type="Proteomes" id="UP000734854">
    <property type="component" value="Unassembled WGS sequence"/>
</dbReference>
<dbReference type="PROSITE" id="PS00028">
    <property type="entry name" value="ZINC_FINGER_C2H2_1"/>
    <property type="match status" value="3"/>
</dbReference>
<dbReference type="GO" id="GO:0000785">
    <property type="term" value="C:chromatin"/>
    <property type="evidence" value="ECO:0007669"/>
    <property type="project" value="TreeGrafter"/>
</dbReference>
<accession>A0A8J5KHJ4</accession>
<dbReference type="Gene3D" id="3.30.160.60">
    <property type="entry name" value="Classic Zinc Finger"/>
    <property type="match status" value="4"/>
</dbReference>
<keyword evidence="1" id="KW-0479">Metal-binding</keyword>
<dbReference type="InterPro" id="IPR036236">
    <property type="entry name" value="Znf_C2H2_sf"/>
</dbReference>
<name>A0A8J5KHJ4_ZINOF</name>
<keyword evidence="3 5" id="KW-0863">Zinc-finger</keyword>
<dbReference type="GO" id="GO:0000978">
    <property type="term" value="F:RNA polymerase II cis-regulatory region sequence-specific DNA binding"/>
    <property type="evidence" value="ECO:0007669"/>
    <property type="project" value="TreeGrafter"/>
</dbReference>
<keyword evidence="2" id="KW-0677">Repeat</keyword>
<dbReference type="GO" id="GO:0031519">
    <property type="term" value="C:PcG protein complex"/>
    <property type="evidence" value="ECO:0007669"/>
    <property type="project" value="TreeGrafter"/>
</dbReference>
<feature type="compositionally biased region" description="Acidic residues" evidence="6">
    <location>
        <begin position="387"/>
        <end position="400"/>
    </location>
</feature>
<dbReference type="SMART" id="SM00355">
    <property type="entry name" value="ZnF_C2H2"/>
    <property type="match status" value="4"/>
</dbReference>
<evidence type="ECO:0000259" key="7">
    <source>
        <dbReference type="PROSITE" id="PS50157"/>
    </source>
</evidence>
<feature type="region of interest" description="Disordered" evidence="6">
    <location>
        <begin position="339"/>
        <end position="423"/>
    </location>
</feature>
<evidence type="ECO:0000256" key="2">
    <source>
        <dbReference type="ARBA" id="ARBA00022737"/>
    </source>
</evidence>
<evidence type="ECO:0000256" key="6">
    <source>
        <dbReference type="SAM" id="MobiDB-lite"/>
    </source>
</evidence>
<dbReference type="InterPro" id="IPR013087">
    <property type="entry name" value="Znf_C2H2_type"/>
</dbReference>
<feature type="domain" description="C2H2-type" evidence="7">
    <location>
        <begin position="219"/>
        <end position="248"/>
    </location>
</feature>
<dbReference type="AlphaFoldDB" id="A0A8J5KHJ4"/>
<feature type="domain" description="C2H2-type" evidence="7">
    <location>
        <begin position="282"/>
        <end position="312"/>
    </location>
</feature>
<evidence type="ECO:0000256" key="3">
    <source>
        <dbReference type="ARBA" id="ARBA00022771"/>
    </source>
</evidence>
<keyword evidence="4" id="KW-0862">Zinc</keyword>
<evidence type="ECO:0000313" key="9">
    <source>
        <dbReference type="Proteomes" id="UP000734854"/>
    </source>
</evidence>
<reference evidence="8 9" key="1">
    <citation type="submission" date="2020-08" db="EMBL/GenBank/DDBJ databases">
        <title>Plant Genome Project.</title>
        <authorList>
            <person name="Zhang R.-G."/>
        </authorList>
    </citation>
    <scope>NUCLEOTIDE SEQUENCE [LARGE SCALE GENOMIC DNA]</scope>
    <source>
        <tissue evidence="8">Rhizome</tissue>
    </source>
</reference>
<dbReference type="Pfam" id="PF00096">
    <property type="entry name" value="zf-C2H2"/>
    <property type="match status" value="2"/>
</dbReference>
<comment type="caution">
    <text evidence="8">The sequence shown here is derived from an EMBL/GenBank/DDBJ whole genome shotgun (WGS) entry which is preliminary data.</text>
</comment>
<evidence type="ECO:0000313" key="8">
    <source>
        <dbReference type="EMBL" id="KAG6476777.1"/>
    </source>
</evidence>
<dbReference type="GO" id="GO:0008270">
    <property type="term" value="F:zinc ion binding"/>
    <property type="evidence" value="ECO:0007669"/>
    <property type="project" value="UniProtKB-KW"/>
</dbReference>
<dbReference type="PANTHER" id="PTHR14003:SF1">
    <property type="entry name" value="ZINC FINGER TRANSCRIPTION FACTOR YY1"/>
    <property type="match status" value="1"/>
</dbReference>
<evidence type="ECO:0000256" key="5">
    <source>
        <dbReference type="PROSITE-ProRule" id="PRU00042"/>
    </source>
</evidence>
<dbReference type="PROSITE" id="PS50157">
    <property type="entry name" value="ZINC_FINGER_C2H2_2"/>
    <property type="match status" value="3"/>
</dbReference>
<evidence type="ECO:0000256" key="4">
    <source>
        <dbReference type="ARBA" id="ARBA00022833"/>
    </source>
</evidence>
<dbReference type="GO" id="GO:0005667">
    <property type="term" value="C:transcription regulator complex"/>
    <property type="evidence" value="ECO:0007669"/>
    <property type="project" value="TreeGrafter"/>
</dbReference>
<proteinExistence type="predicted"/>
<gene>
    <name evidence="8" type="ORF">ZIOFF_066025</name>
</gene>
<sequence>MEGPMEKFVSSSASSLLITEGARFFASCPLPSYALLSPTLPFTWPGRSLTSAAVRDAKLWILLSIIWRRSGDLLTRITVRRPSGGSRNGCCCDGRKVLPFEVGYGEVSKERALLVAEEITDMLKAIKEKSKETEEEEHKPEPATEVLFLCSYEGCGKTFIDAGALKKHAHIHGEKQHICQFEGCGKGKGISFALMKAVAFSLDFNLRAHMKTHSVENYHVCPYLECGKRYINESKLRTHLKTHHDKNNMIDTVKHTPAIEKPHTTPKATATGYSLASVQRPYACPYEGCEKAYIHEYKLNLHFKREHPGHNSEENNKAAAIAEQGMEEGSDPEAYVTRGARGKNAKRTKPNPASQLPPAKVKRKASNVVPPTLPPIKKQQWPSKDVYEEEDSEETEEDRDNVEGDGWRYQEVNGDDEETEDED</sequence>
<dbReference type="FunFam" id="3.30.160.60:FF:000818">
    <property type="entry name" value="zinc finger transcription factor YY1"/>
    <property type="match status" value="1"/>
</dbReference>
<dbReference type="SUPFAM" id="SSF57667">
    <property type="entry name" value="beta-beta-alpha zinc fingers"/>
    <property type="match status" value="3"/>
</dbReference>
<feature type="compositionally biased region" description="Acidic residues" evidence="6">
    <location>
        <begin position="413"/>
        <end position="423"/>
    </location>
</feature>
<organism evidence="8 9">
    <name type="scientific">Zingiber officinale</name>
    <name type="common">Ginger</name>
    <name type="synonym">Amomum zingiber</name>
    <dbReference type="NCBI Taxonomy" id="94328"/>
    <lineage>
        <taxon>Eukaryota</taxon>
        <taxon>Viridiplantae</taxon>
        <taxon>Streptophyta</taxon>
        <taxon>Embryophyta</taxon>
        <taxon>Tracheophyta</taxon>
        <taxon>Spermatophyta</taxon>
        <taxon>Magnoliopsida</taxon>
        <taxon>Liliopsida</taxon>
        <taxon>Zingiberales</taxon>
        <taxon>Zingiberaceae</taxon>
        <taxon>Zingiber</taxon>
    </lineage>
</organism>
<dbReference type="EMBL" id="JACMSC010000018">
    <property type="protein sequence ID" value="KAG6476777.1"/>
    <property type="molecule type" value="Genomic_DNA"/>
</dbReference>
<keyword evidence="9" id="KW-1185">Reference proteome</keyword>
<feature type="compositionally biased region" description="Basic residues" evidence="6">
    <location>
        <begin position="340"/>
        <end position="349"/>
    </location>
</feature>
<protein>
    <recommendedName>
        <fullName evidence="7">C2H2-type domain-containing protein</fullName>
    </recommendedName>
</protein>
<feature type="domain" description="C2H2-type" evidence="7">
    <location>
        <begin position="148"/>
        <end position="177"/>
    </location>
</feature>
<evidence type="ECO:0000256" key="1">
    <source>
        <dbReference type="ARBA" id="ARBA00022723"/>
    </source>
</evidence>
<dbReference type="PANTHER" id="PTHR14003">
    <property type="entry name" value="TRANSCRIPTIONAL REPRESSOR PROTEIN YY"/>
    <property type="match status" value="1"/>
</dbReference>